<comment type="caution">
    <text evidence="5">The sequence shown here is derived from an EMBL/GenBank/DDBJ whole genome shotgun (WGS) entry which is preliminary data.</text>
</comment>
<dbReference type="GO" id="GO:0006979">
    <property type="term" value="P:response to oxidative stress"/>
    <property type="evidence" value="ECO:0007669"/>
    <property type="project" value="TreeGrafter"/>
</dbReference>
<feature type="domain" description="Pyruvate:ferredoxin oxidoreductase core" evidence="4">
    <location>
        <begin position="262"/>
        <end position="366"/>
    </location>
</feature>
<dbReference type="PANTHER" id="PTHR32154:SF0">
    <property type="entry name" value="PYRUVATE-FLAVODOXIN OXIDOREDUCTASE-RELATED"/>
    <property type="match status" value="1"/>
</dbReference>
<accession>A0A419SUF5</accession>
<dbReference type="InterPro" id="IPR050722">
    <property type="entry name" value="Pyruvate:ferred/Flavod_OxRd"/>
</dbReference>
<dbReference type="Proteomes" id="UP000284177">
    <property type="component" value="Unassembled WGS sequence"/>
</dbReference>
<keyword evidence="2" id="KW-0560">Oxidoreductase</keyword>
<evidence type="ECO:0000256" key="1">
    <source>
        <dbReference type="ARBA" id="ARBA00009032"/>
    </source>
</evidence>
<evidence type="ECO:0000313" key="6">
    <source>
        <dbReference type="Proteomes" id="UP000284177"/>
    </source>
</evidence>
<dbReference type="AlphaFoldDB" id="A0A419SUF5"/>
<dbReference type="Gene3D" id="3.40.50.970">
    <property type="match status" value="1"/>
</dbReference>
<dbReference type="Pfam" id="PF01855">
    <property type="entry name" value="POR_N"/>
    <property type="match status" value="1"/>
</dbReference>
<feature type="domain" description="Pyruvate flavodoxin/ferredoxin oxidoreductase pyrimidine binding" evidence="3">
    <location>
        <begin position="16"/>
        <end position="239"/>
    </location>
</feature>
<evidence type="ECO:0000259" key="4">
    <source>
        <dbReference type="Pfam" id="PF17147"/>
    </source>
</evidence>
<dbReference type="CDD" id="cd07034">
    <property type="entry name" value="TPP_PYR_PFOR_IOR-alpha_like"/>
    <property type="match status" value="1"/>
</dbReference>
<dbReference type="Pfam" id="PF17147">
    <property type="entry name" value="PFOR_II"/>
    <property type="match status" value="1"/>
</dbReference>
<dbReference type="FunFam" id="3.40.50.970:FF:000012">
    <property type="entry name" value="Pyruvate:ferredoxin (Flavodoxin) oxidoreductase"/>
    <property type="match status" value="1"/>
</dbReference>
<sequence length="393" mass="43484">MAIRERLSGNEAVATAMKQINPDVVAAFPITPSTEVPQYFSQFVANGSVDTEFVAVESEHSAMSACVGASAAGARVMTATSANGLALMWEILYIAASSRLPIVMPVINRALSAPINIHNDHSDSMGARDSGWIQLYSEDNQEAYDNIIQAIRIAEHKDVQLPVMVCMDGFIVSHAVENIELLETEKVKEFVGERELEDYLLNAERPVSMGPLDLPPHYFEHKRQQAEAMKNAKKVILEIAEEYEKLTGRKYGLFEEYKMEDAEVAIVVLNSTAGTAKEVVDELRENGVKAGLIKLRVFRPFPVDELKEALKDLKAVAVMDKADSFSAAGGPVFTEIRAALYDVEDRPEIVSYIYGLGGRDVRVDDIKKVYDDLKEIVETGKVESVYNYLGVKE</sequence>
<dbReference type="PANTHER" id="PTHR32154">
    <property type="entry name" value="PYRUVATE-FLAVODOXIN OXIDOREDUCTASE-RELATED"/>
    <property type="match status" value="1"/>
</dbReference>
<evidence type="ECO:0000256" key="2">
    <source>
        <dbReference type="ARBA" id="ARBA00023002"/>
    </source>
</evidence>
<dbReference type="SUPFAM" id="SSF52518">
    <property type="entry name" value="Thiamin diphosphate-binding fold (THDP-binding)"/>
    <property type="match status" value="1"/>
</dbReference>
<evidence type="ECO:0000259" key="3">
    <source>
        <dbReference type="Pfam" id="PF01855"/>
    </source>
</evidence>
<gene>
    <name evidence="5" type="primary">porA</name>
    <name evidence="5" type="ORF">BET03_07230</name>
</gene>
<protein>
    <submittedName>
        <fullName evidence="5">Pyruvate ferredoxin oxidoreductase</fullName>
    </submittedName>
</protein>
<name>A0A419SUF5_9FIRM</name>
<dbReference type="OrthoDB" id="9794954at2"/>
<organism evidence="5 6">
    <name type="scientific">Thermohalobacter berrensis</name>
    <dbReference type="NCBI Taxonomy" id="99594"/>
    <lineage>
        <taxon>Bacteria</taxon>
        <taxon>Bacillati</taxon>
        <taxon>Bacillota</taxon>
        <taxon>Tissierellia</taxon>
        <taxon>Tissierellales</taxon>
        <taxon>Thermohalobacteraceae</taxon>
        <taxon>Thermohalobacter</taxon>
    </lineage>
</organism>
<dbReference type="InterPro" id="IPR033412">
    <property type="entry name" value="PFOR_II"/>
</dbReference>
<keyword evidence="5" id="KW-0670">Pyruvate</keyword>
<dbReference type="EMBL" id="MCIB01000040">
    <property type="protein sequence ID" value="RKD28814.1"/>
    <property type="molecule type" value="Genomic_DNA"/>
</dbReference>
<dbReference type="Gene3D" id="3.40.50.920">
    <property type="match status" value="1"/>
</dbReference>
<dbReference type="GO" id="GO:0016903">
    <property type="term" value="F:oxidoreductase activity, acting on the aldehyde or oxo group of donors"/>
    <property type="evidence" value="ECO:0007669"/>
    <property type="project" value="UniProtKB-ARBA"/>
</dbReference>
<dbReference type="InterPro" id="IPR009014">
    <property type="entry name" value="Transketo_C/PFOR_II"/>
</dbReference>
<dbReference type="InterPro" id="IPR029061">
    <property type="entry name" value="THDP-binding"/>
</dbReference>
<evidence type="ECO:0000313" key="5">
    <source>
        <dbReference type="EMBL" id="RKD28814.1"/>
    </source>
</evidence>
<dbReference type="SUPFAM" id="SSF52922">
    <property type="entry name" value="TK C-terminal domain-like"/>
    <property type="match status" value="1"/>
</dbReference>
<dbReference type="InterPro" id="IPR002880">
    <property type="entry name" value="Pyrv_Fd/Flavodoxin_OxRdtase_N"/>
</dbReference>
<reference evidence="5 6" key="1">
    <citation type="submission" date="2016-08" db="EMBL/GenBank/DDBJ databases">
        <title>Novel Firmicutes and Novel Genomes.</title>
        <authorList>
            <person name="Poppleton D.I."/>
            <person name="Gribaldo S."/>
        </authorList>
    </citation>
    <scope>NUCLEOTIDE SEQUENCE [LARGE SCALE GENOMIC DNA]</scope>
    <source>
        <strain evidence="5 6">CTT3</strain>
    </source>
</reference>
<dbReference type="GO" id="GO:0019752">
    <property type="term" value="P:carboxylic acid metabolic process"/>
    <property type="evidence" value="ECO:0007669"/>
    <property type="project" value="UniProtKB-ARBA"/>
</dbReference>
<dbReference type="FunFam" id="3.40.50.920:FF:000010">
    <property type="entry name" value="Pyruvate ferredoxin oxidoreductase, alpha subunit"/>
    <property type="match status" value="1"/>
</dbReference>
<comment type="similarity">
    <text evidence="1">Belongs to the pyruvate:ferredoxin/flavodoxin oxidoreductase family.</text>
</comment>
<dbReference type="RefSeq" id="WP_120170784.1">
    <property type="nucleotide sequence ID" value="NZ_MCIB01000040.1"/>
</dbReference>
<proteinExistence type="inferred from homology"/>
<keyword evidence="6" id="KW-1185">Reference proteome</keyword>